<keyword evidence="1" id="KW-0479">Metal-binding</keyword>
<dbReference type="GO" id="GO:0003676">
    <property type="term" value="F:nucleic acid binding"/>
    <property type="evidence" value="ECO:0007669"/>
    <property type="project" value="InterPro"/>
</dbReference>
<reference evidence="4" key="1">
    <citation type="journal article" date="2011" name="Proc. Natl. Acad. Sci. U.S.A.">
        <title>The genome of the fire ant Solenopsis invicta.</title>
        <authorList>
            <person name="Wurm Y."/>
            <person name="Wang J."/>
            <person name="Riba-Grognuz O."/>
            <person name="Corona M."/>
            <person name="Nygaard S."/>
            <person name="Hunt B.G."/>
            <person name="Ingram K.K."/>
            <person name="Falquet L."/>
            <person name="Nipitwattanaphon M."/>
            <person name="Gotzek D."/>
            <person name="Dijkstra M.B."/>
            <person name="Oettler J."/>
            <person name="Comtesse F."/>
            <person name="Shih C.J."/>
            <person name="Wu W.J."/>
            <person name="Yang C.C."/>
            <person name="Thomas J."/>
            <person name="Beaudoing E."/>
            <person name="Pradervand S."/>
            <person name="Flegel V."/>
            <person name="Cook E.D."/>
            <person name="Fabbretti R."/>
            <person name="Stockinger H."/>
            <person name="Long L."/>
            <person name="Farmerie W.G."/>
            <person name="Oakey J."/>
            <person name="Boomsma J.J."/>
            <person name="Pamilo P."/>
            <person name="Yi S.V."/>
            <person name="Heinze J."/>
            <person name="Goodisman M.A."/>
            <person name="Farinelli L."/>
            <person name="Harshman K."/>
            <person name="Hulo N."/>
            <person name="Cerutti L."/>
            <person name="Xenarios I."/>
            <person name="Shoemaker D."/>
            <person name="Keller L."/>
        </authorList>
    </citation>
    <scope>NUCLEOTIDE SEQUENCE [LARGE SCALE GENOMIC DNA]</scope>
</reference>
<gene>
    <name evidence="4" type="ORF">SINV_02786</name>
</gene>
<protein>
    <recommendedName>
        <fullName evidence="3">CCHC-type domain-containing protein</fullName>
    </recommendedName>
</protein>
<evidence type="ECO:0000256" key="2">
    <source>
        <dbReference type="SAM" id="MobiDB-lite"/>
    </source>
</evidence>
<dbReference type="PROSITE" id="PS50158">
    <property type="entry name" value="ZF_CCHC"/>
    <property type="match status" value="1"/>
</dbReference>
<feature type="domain" description="CCHC-type" evidence="3">
    <location>
        <begin position="52"/>
        <end position="68"/>
    </location>
</feature>
<dbReference type="InterPro" id="IPR001878">
    <property type="entry name" value="Znf_CCHC"/>
</dbReference>
<dbReference type="Gene3D" id="4.10.60.10">
    <property type="entry name" value="Zinc finger, CCHC-type"/>
    <property type="match status" value="1"/>
</dbReference>
<dbReference type="SUPFAM" id="SSF57756">
    <property type="entry name" value="Retrovirus zinc finger-like domains"/>
    <property type="match status" value="1"/>
</dbReference>
<dbReference type="EMBL" id="GL768301">
    <property type="protein sequence ID" value="EFZ11538.1"/>
    <property type="molecule type" value="Genomic_DNA"/>
</dbReference>
<evidence type="ECO:0000313" key="4">
    <source>
        <dbReference type="EMBL" id="EFZ11538.1"/>
    </source>
</evidence>
<feature type="region of interest" description="Disordered" evidence="2">
    <location>
        <begin position="115"/>
        <end position="148"/>
    </location>
</feature>
<dbReference type="HOGENOM" id="CLU_1761066_0_0_1"/>
<name>E9J6L5_SOLIN</name>
<keyword evidence="1" id="KW-0862">Zinc</keyword>
<feature type="non-terminal residue" evidence="4">
    <location>
        <position position="148"/>
    </location>
</feature>
<dbReference type="InterPro" id="IPR036875">
    <property type="entry name" value="Znf_CCHC_sf"/>
</dbReference>
<sequence>MTRSQTGRSLTYNALKRFIIQAKANRGQTNHLSSKQNTITSVTYARSRNKIRCFECDDLGHMKSKCPKNGKGLRKCYECCKFTNHKAAAITGCIQIIKDHLNDLTVAKINIQTDRASHEQENQTFETTETQNEVVIADSEKHPRQQQP</sequence>
<organism>
    <name type="scientific">Solenopsis invicta</name>
    <name type="common">Red imported fire ant</name>
    <name type="synonym">Solenopsis wagneri</name>
    <dbReference type="NCBI Taxonomy" id="13686"/>
    <lineage>
        <taxon>Eukaryota</taxon>
        <taxon>Metazoa</taxon>
        <taxon>Ecdysozoa</taxon>
        <taxon>Arthropoda</taxon>
        <taxon>Hexapoda</taxon>
        <taxon>Insecta</taxon>
        <taxon>Pterygota</taxon>
        <taxon>Neoptera</taxon>
        <taxon>Endopterygota</taxon>
        <taxon>Hymenoptera</taxon>
        <taxon>Apocrita</taxon>
        <taxon>Aculeata</taxon>
        <taxon>Formicoidea</taxon>
        <taxon>Formicidae</taxon>
        <taxon>Myrmicinae</taxon>
        <taxon>Solenopsis</taxon>
    </lineage>
</organism>
<evidence type="ECO:0000256" key="1">
    <source>
        <dbReference type="PROSITE-ProRule" id="PRU00047"/>
    </source>
</evidence>
<feature type="compositionally biased region" description="Low complexity" evidence="2">
    <location>
        <begin position="122"/>
        <end position="133"/>
    </location>
</feature>
<evidence type="ECO:0000259" key="3">
    <source>
        <dbReference type="PROSITE" id="PS50158"/>
    </source>
</evidence>
<dbReference type="AlphaFoldDB" id="E9J6L5"/>
<keyword evidence="1" id="KW-0863">Zinc-finger</keyword>
<accession>E9J6L5</accession>
<proteinExistence type="predicted"/>
<feature type="compositionally biased region" description="Basic and acidic residues" evidence="2">
    <location>
        <begin position="138"/>
        <end position="148"/>
    </location>
</feature>
<dbReference type="GO" id="GO:0008270">
    <property type="term" value="F:zinc ion binding"/>
    <property type="evidence" value="ECO:0007669"/>
    <property type="project" value="UniProtKB-KW"/>
</dbReference>